<evidence type="ECO:0000256" key="1">
    <source>
        <dbReference type="SAM" id="SignalP"/>
    </source>
</evidence>
<dbReference type="Proteomes" id="UP000197138">
    <property type="component" value="Unassembled WGS sequence"/>
</dbReference>
<accession>A0A218XQL3</accession>
<feature type="signal peptide" evidence="1">
    <location>
        <begin position="1"/>
        <end position="19"/>
    </location>
</feature>
<dbReference type="EMBL" id="MTKT01000816">
    <property type="protein sequence ID" value="OWM87267.1"/>
    <property type="molecule type" value="Genomic_DNA"/>
</dbReference>
<organism evidence="2 3">
    <name type="scientific">Punica granatum</name>
    <name type="common">Pomegranate</name>
    <dbReference type="NCBI Taxonomy" id="22663"/>
    <lineage>
        <taxon>Eukaryota</taxon>
        <taxon>Viridiplantae</taxon>
        <taxon>Streptophyta</taxon>
        <taxon>Embryophyta</taxon>
        <taxon>Tracheophyta</taxon>
        <taxon>Spermatophyta</taxon>
        <taxon>Magnoliopsida</taxon>
        <taxon>eudicotyledons</taxon>
        <taxon>Gunneridae</taxon>
        <taxon>Pentapetalae</taxon>
        <taxon>rosids</taxon>
        <taxon>malvids</taxon>
        <taxon>Myrtales</taxon>
        <taxon>Lythraceae</taxon>
        <taxon>Punica</taxon>
    </lineage>
</organism>
<comment type="caution">
    <text evidence="2">The sequence shown here is derived from an EMBL/GenBank/DDBJ whole genome shotgun (WGS) entry which is preliminary data.</text>
</comment>
<reference evidence="3" key="1">
    <citation type="journal article" date="2017" name="Plant J.">
        <title>The pomegranate (Punica granatum L.) genome and the genomics of punicalagin biosynthesis.</title>
        <authorList>
            <person name="Qin G."/>
            <person name="Xu C."/>
            <person name="Ming R."/>
            <person name="Tang H."/>
            <person name="Guyot R."/>
            <person name="Kramer E.M."/>
            <person name="Hu Y."/>
            <person name="Yi X."/>
            <person name="Qi Y."/>
            <person name="Xu X."/>
            <person name="Gao Z."/>
            <person name="Pan H."/>
            <person name="Jian J."/>
            <person name="Tian Y."/>
            <person name="Yue Z."/>
            <person name="Xu Y."/>
        </authorList>
    </citation>
    <scope>NUCLEOTIDE SEQUENCE [LARGE SCALE GENOMIC DNA]</scope>
    <source>
        <strain evidence="3">cv. Dabenzi</strain>
    </source>
</reference>
<dbReference type="AlphaFoldDB" id="A0A218XQL3"/>
<name>A0A218XQL3_PUNGR</name>
<evidence type="ECO:0000313" key="2">
    <source>
        <dbReference type="EMBL" id="OWM87267.1"/>
    </source>
</evidence>
<gene>
    <name evidence="2" type="ORF">CDL15_Pgr022210</name>
</gene>
<evidence type="ECO:0000313" key="3">
    <source>
        <dbReference type="Proteomes" id="UP000197138"/>
    </source>
</evidence>
<keyword evidence="1" id="KW-0732">Signal</keyword>
<protein>
    <submittedName>
        <fullName evidence="2">Uncharacterized protein</fullName>
    </submittedName>
</protein>
<sequence>MSSVMLVAMLVANWFTIPSSVVKRARLTRLDAVYAVGGGCLIGTPECAVDMSVGIGGDVTCVNGV</sequence>
<feature type="chain" id="PRO_5012533012" evidence="1">
    <location>
        <begin position="20"/>
        <end position="65"/>
    </location>
</feature>
<proteinExistence type="predicted"/>